<organism evidence="9 10">
    <name type="scientific">Cellulosimicrobium funkei</name>
    <dbReference type="NCBI Taxonomy" id="264251"/>
    <lineage>
        <taxon>Bacteria</taxon>
        <taxon>Bacillati</taxon>
        <taxon>Actinomycetota</taxon>
        <taxon>Actinomycetes</taxon>
        <taxon>Micrococcales</taxon>
        <taxon>Promicromonosporaceae</taxon>
        <taxon>Cellulosimicrobium</taxon>
    </lineage>
</organism>
<dbReference type="GO" id="GO:0045454">
    <property type="term" value="P:cell redox homeostasis"/>
    <property type="evidence" value="ECO:0007669"/>
    <property type="project" value="InterPro"/>
</dbReference>
<name>A0A0H2L3E7_9MICO</name>
<evidence type="ECO:0000256" key="6">
    <source>
        <dbReference type="ARBA" id="ARBA00023157"/>
    </source>
</evidence>
<dbReference type="Pfam" id="PF00462">
    <property type="entry name" value="Glutaredoxin"/>
    <property type="match status" value="1"/>
</dbReference>
<dbReference type="NCBIfam" id="TIGR02194">
    <property type="entry name" value="GlrX_NrdH"/>
    <property type="match status" value="1"/>
</dbReference>
<dbReference type="InterPro" id="IPR011909">
    <property type="entry name" value="GlrX_NrdH"/>
</dbReference>
<keyword evidence="4" id="KW-0813">Transport</keyword>
<reference evidence="9 10" key="1">
    <citation type="submission" date="2014-05" db="EMBL/GenBank/DDBJ databases">
        <title>Cellulosimicrobium funkei U11 genome.</title>
        <authorList>
            <person name="Hu C."/>
            <person name="Gong Y."/>
            <person name="Wan W."/>
            <person name="Jiang M."/>
        </authorList>
    </citation>
    <scope>NUCLEOTIDE SEQUENCE [LARGE SCALE GENOMIC DNA]</scope>
    <source>
        <strain evidence="9 10">U11</strain>
    </source>
</reference>
<evidence type="ECO:0000313" key="10">
    <source>
        <dbReference type="Proteomes" id="UP000035265"/>
    </source>
</evidence>
<keyword evidence="10" id="KW-1185">Reference proteome</keyword>
<sequence length="81" mass="8739">MSVTVYSKPACVQCDATYRALDKKGIEYSVVDISQDAEALELVRGLGYLQAPVVVAGDEHWSGFRPDQINALAQKVSPVVA</sequence>
<dbReference type="EMBL" id="JNBQ01000011">
    <property type="protein sequence ID" value="KLN34677.1"/>
    <property type="molecule type" value="Genomic_DNA"/>
</dbReference>
<keyword evidence="5" id="KW-0249">Electron transport</keyword>
<dbReference type="STRING" id="264251.FB00_10945"/>
<comment type="caution">
    <text evidence="9">The sequence shown here is derived from an EMBL/GenBank/DDBJ whole genome shotgun (WGS) entry which is preliminary data.</text>
</comment>
<comment type="function">
    <text evidence="1">Electron transport system for the ribonucleotide reductase system NrdEF.</text>
</comment>
<dbReference type="InterPro" id="IPR051548">
    <property type="entry name" value="Grx-like_ET"/>
</dbReference>
<keyword evidence="7" id="KW-0676">Redox-active center</keyword>
<dbReference type="GO" id="GO:0009055">
    <property type="term" value="F:electron transfer activity"/>
    <property type="evidence" value="ECO:0007669"/>
    <property type="project" value="TreeGrafter"/>
</dbReference>
<dbReference type="SUPFAM" id="SSF52833">
    <property type="entry name" value="Thioredoxin-like"/>
    <property type="match status" value="1"/>
</dbReference>
<dbReference type="PATRIC" id="fig|264251.5.peg.2229"/>
<dbReference type="AlphaFoldDB" id="A0A0H2L3E7"/>
<evidence type="ECO:0000256" key="3">
    <source>
        <dbReference type="ARBA" id="ARBA00017945"/>
    </source>
</evidence>
<feature type="domain" description="Glutaredoxin" evidence="8">
    <location>
        <begin position="3"/>
        <end position="61"/>
    </location>
</feature>
<keyword evidence="6" id="KW-1015">Disulfide bond</keyword>
<gene>
    <name evidence="9" type="ORF">FB00_10945</name>
</gene>
<dbReference type="Gene3D" id="3.40.30.10">
    <property type="entry name" value="Glutaredoxin"/>
    <property type="match status" value="1"/>
</dbReference>
<protein>
    <recommendedName>
        <fullName evidence="3">Glutaredoxin-like protein NrdH</fullName>
    </recommendedName>
</protein>
<dbReference type="RefSeq" id="WP_047232913.1">
    <property type="nucleotide sequence ID" value="NZ_JNBQ01000011.1"/>
</dbReference>
<dbReference type="InterPro" id="IPR036249">
    <property type="entry name" value="Thioredoxin-like_sf"/>
</dbReference>
<dbReference type="Proteomes" id="UP000035265">
    <property type="component" value="Unassembled WGS sequence"/>
</dbReference>
<evidence type="ECO:0000256" key="1">
    <source>
        <dbReference type="ARBA" id="ARBA00002292"/>
    </source>
</evidence>
<evidence type="ECO:0000256" key="7">
    <source>
        <dbReference type="ARBA" id="ARBA00023284"/>
    </source>
</evidence>
<evidence type="ECO:0000313" key="9">
    <source>
        <dbReference type="EMBL" id="KLN34677.1"/>
    </source>
</evidence>
<comment type="similarity">
    <text evidence="2">Belongs to the glutaredoxin family.</text>
</comment>
<evidence type="ECO:0000256" key="4">
    <source>
        <dbReference type="ARBA" id="ARBA00022448"/>
    </source>
</evidence>
<dbReference type="PANTHER" id="PTHR34386">
    <property type="entry name" value="GLUTAREDOXIN"/>
    <property type="match status" value="1"/>
</dbReference>
<evidence type="ECO:0000256" key="2">
    <source>
        <dbReference type="ARBA" id="ARBA00007787"/>
    </source>
</evidence>
<accession>A0A0H2L3E7</accession>
<evidence type="ECO:0000256" key="5">
    <source>
        <dbReference type="ARBA" id="ARBA00022982"/>
    </source>
</evidence>
<dbReference type="PANTHER" id="PTHR34386:SF1">
    <property type="entry name" value="GLUTAREDOXIN-LIKE PROTEIN NRDH"/>
    <property type="match status" value="1"/>
</dbReference>
<evidence type="ECO:0000259" key="8">
    <source>
        <dbReference type="Pfam" id="PF00462"/>
    </source>
</evidence>
<proteinExistence type="inferred from homology"/>
<dbReference type="CDD" id="cd02976">
    <property type="entry name" value="NrdH"/>
    <property type="match status" value="1"/>
</dbReference>
<dbReference type="PROSITE" id="PS51354">
    <property type="entry name" value="GLUTAREDOXIN_2"/>
    <property type="match status" value="1"/>
</dbReference>
<dbReference type="InterPro" id="IPR002109">
    <property type="entry name" value="Glutaredoxin"/>
</dbReference>